<comment type="caution">
    <text evidence="1">The sequence shown here is derived from an EMBL/GenBank/DDBJ whole genome shotgun (WGS) entry which is preliminary data.</text>
</comment>
<gene>
    <name evidence="1" type="ORF">ABVT43_19270</name>
</gene>
<dbReference type="InterPro" id="IPR035571">
    <property type="entry name" value="UPF0234-like_C"/>
</dbReference>
<evidence type="ECO:0000313" key="2">
    <source>
        <dbReference type="Proteomes" id="UP001548189"/>
    </source>
</evidence>
<dbReference type="InterPro" id="IPR036183">
    <property type="entry name" value="YajQ-like_sf"/>
</dbReference>
<keyword evidence="2" id="KW-1185">Reference proteome</keyword>
<dbReference type="Gene3D" id="3.30.70.860">
    <property type="match status" value="1"/>
</dbReference>
<dbReference type="SUPFAM" id="SSF89963">
    <property type="entry name" value="YajQ-like"/>
    <property type="match status" value="2"/>
</dbReference>
<proteinExistence type="inferred from homology"/>
<evidence type="ECO:0000313" key="1">
    <source>
        <dbReference type="EMBL" id="MET1257290.1"/>
    </source>
</evidence>
<dbReference type="PANTHER" id="PTHR30476:SF0">
    <property type="entry name" value="UPF0234 PROTEIN YAJQ"/>
    <property type="match status" value="1"/>
</dbReference>
<protein>
    <submittedName>
        <fullName evidence="1">YajQ family cyclic di-GMP-binding protein</fullName>
    </submittedName>
</protein>
<dbReference type="PANTHER" id="PTHR30476">
    <property type="entry name" value="UPF0234 PROTEIN YAJQ"/>
    <property type="match status" value="1"/>
</dbReference>
<reference evidence="1 2" key="1">
    <citation type="submission" date="2024-06" db="EMBL/GenBank/DDBJ databases">
        <authorList>
            <person name="Li F."/>
        </authorList>
    </citation>
    <scope>NUCLEOTIDE SEQUENCE [LARGE SCALE GENOMIC DNA]</scope>
    <source>
        <strain evidence="1 2">GXAS 311</strain>
    </source>
</reference>
<dbReference type="InterPro" id="IPR035570">
    <property type="entry name" value="UPF0234_N"/>
</dbReference>
<dbReference type="Gene3D" id="3.30.70.990">
    <property type="entry name" value="YajQ-like, domain 2"/>
    <property type="match status" value="1"/>
</dbReference>
<dbReference type="NCBIfam" id="NF003819">
    <property type="entry name" value="PRK05412.1"/>
    <property type="match status" value="1"/>
</dbReference>
<sequence>MPTFDIVSEIDTHELSNAVDQANREIATRFDLKGSASEFELDDKVVKITADSAFQAKQLVDILRLKLVKREIDINCMDIQEAEGSGKIVHQKVIIREGIEQALSKKIAKIIKDAKIKVQTSIQGEKLRVTGKKRDDLQQAIQLIKQSDLEWPLQFNNFRD</sequence>
<dbReference type="CDD" id="cd11740">
    <property type="entry name" value="YajQ_like"/>
    <property type="match status" value="1"/>
</dbReference>
<dbReference type="Proteomes" id="UP001548189">
    <property type="component" value="Unassembled WGS sequence"/>
</dbReference>
<dbReference type="InterPro" id="IPR007551">
    <property type="entry name" value="YajQ/Smlt4090-like"/>
</dbReference>
<dbReference type="Pfam" id="PF04461">
    <property type="entry name" value="YajQ"/>
    <property type="match status" value="1"/>
</dbReference>
<accession>A0ABV2BZE9</accession>
<dbReference type="HAMAP" id="MF_00632">
    <property type="entry name" value="UPF0234"/>
    <property type="match status" value="1"/>
</dbReference>
<organism evidence="1 2">
    <name type="scientific">Aliikangiella maris</name>
    <dbReference type="NCBI Taxonomy" id="3162458"/>
    <lineage>
        <taxon>Bacteria</taxon>
        <taxon>Pseudomonadati</taxon>
        <taxon>Pseudomonadota</taxon>
        <taxon>Gammaproteobacteria</taxon>
        <taxon>Oceanospirillales</taxon>
        <taxon>Pleioneaceae</taxon>
        <taxon>Aliikangiella</taxon>
    </lineage>
</organism>
<dbReference type="EMBL" id="JBEVCJ010000043">
    <property type="protein sequence ID" value="MET1257290.1"/>
    <property type="molecule type" value="Genomic_DNA"/>
</dbReference>
<name>A0ABV2BZE9_9GAMM</name>